<dbReference type="Proteomes" id="UP000483261">
    <property type="component" value="Unassembled WGS sequence"/>
</dbReference>
<dbReference type="EMBL" id="JAALAA010000010">
    <property type="protein sequence ID" value="NGN93704.1"/>
    <property type="molecule type" value="Genomic_DNA"/>
</dbReference>
<sequence>MTSTTALLETAFSPDLPGDPLPPGPHANRWPGEPVEIGGAAATAVHRLWRARGHHPRPDGTPTTVPRRAVPSAGGCYPVQWHLVVPPGRGAHLGPGRYVYHPVAERLVRRPEPPGSAGSGRDDVEIVLTVQPGRTFGRYRHRSWPLWVADAAYALEALLLLLPGAHLPRDWSDLAAARHALGLPRAGQAVWWLDRGLVPEIAMARISLPLAPRLDEIAAAAICSRRSPALDRFQEHRARGRADAEVAEVARQSGQSWVLGADRVIAWDRPLRLDATGYARLWQVHREAARHTYSLNARGHGVRPVSGFCVPSAGAPPLVHAIAILENGASA</sequence>
<dbReference type="Gene3D" id="3.40.109.10">
    <property type="entry name" value="NADH Oxidase"/>
    <property type="match status" value="1"/>
</dbReference>
<name>A0A6M1R0D4_9ACTN</name>
<keyword evidence="3" id="KW-1185">Reference proteome</keyword>
<dbReference type="AlphaFoldDB" id="A0A6M1R0D4"/>
<accession>A0A6M1R0D4</accession>
<comment type="caution">
    <text evidence="2">The sequence shown here is derived from an EMBL/GenBank/DDBJ whole genome shotgun (WGS) entry which is preliminary data.</text>
</comment>
<dbReference type="InterPro" id="IPR000415">
    <property type="entry name" value="Nitroreductase-like"/>
</dbReference>
<evidence type="ECO:0000313" key="2">
    <source>
        <dbReference type="EMBL" id="NGN93704.1"/>
    </source>
</evidence>
<gene>
    <name evidence="2" type="ORF">G5C66_13245</name>
</gene>
<organism evidence="2 3">
    <name type="scientific">Nocardioides turkmenicus</name>
    <dbReference type="NCBI Taxonomy" id="2711220"/>
    <lineage>
        <taxon>Bacteria</taxon>
        <taxon>Bacillati</taxon>
        <taxon>Actinomycetota</taxon>
        <taxon>Actinomycetes</taxon>
        <taxon>Propionibacteriales</taxon>
        <taxon>Nocardioidaceae</taxon>
        <taxon>Nocardioides</taxon>
    </lineage>
</organism>
<protein>
    <submittedName>
        <fullName evidence="2">Uncharacterized protein</fullName>
    </submittedName>
</protein>
<dbReference type="RefSeq" id="WP_165111440.1">
    <property type="nucleotide sequence ID" value="NZ_JAALAA010000010.1"/>
</dbReference>
<proteinExistence type="predicted"/>
<reference evidence="2 3" key="1">
    <citation type="submission" date="2020-02" db="EMBL/GenBank/DDBJ databases">
        <title>Whole-genome analyses of novel actinobacteria.</title>
        <authorList>
            <person name="Sahin N."/>
        </authorList>
    </citation>
    <scope>NUCLEOTIDE SEQUENCE [LARGE SCALE GENOMIC DNA]</scope>
    <source>
        <strain evidence="2 3">KC13</strain>
    </source>
</reference>
<dbReference type="GO" id="GO:0016491">
    <property type="term" value="F:oxidoreductase activity"/>
    <property type="evidence" value="ECO:0007669"/>
    <property type="project" value="InterPro"/>
</dbReference>
<feature type="region of interest" description="Disordered" evidence="1">
    <location>
        <begin position="1"/>
        <end position="33"/>
    </location>
</feature>
<evidence type="ECO:0000256" key="1">
    <source>
        <dbReference type="SAM" id="MobiDB-lite"/>
    </source>
</evidence>
<evidence type="ECO:0000313" key="3">
    <source>
        <dbReference type="Proteomes" id="UP000483261"/>
    </source>
</evidence>